<dbReference type="Proteomes" id="UP001499933">
    <property type="component" value="Unassembled WGS sequence"/>
</dbReference>
<proteinExistence type="predicted"/>
<name>A0ABP5BUH5_9MICO</name>
<keyword evidence="4" id="KW-1185">Reference proteome</keyword>
<keyword evidence="2" id="KW-0812">Transmembrane</keyword>
<feature type="transmembrane region" description="Helical" evidence="2">
    <location>
        <begin position="37"/>
        <end position="56"/>
    </location>
</feature>
<comment type="caution">
    <text evidence="3">The sequence shown here is derived from an EMBL/GenBank/DDBJ whole genome shotgun (WGS) entry which is preliminary data.</text>
</comment>
<feature type="region of interest" description="Disordered" evidence="1">
    <location>
        <begin position="60"/>
        <end position="82"/>
    </location>
</feature>
<keyword evidence="2" id="KW-0472">Membrane</keyword>
<evidence type="ECO:0000256" key="2">
    <source>
        <dbReference type="SAM" id="Phobius"/>
    </source>
</evidence>
<gene>
    <name evidence="3" type="ORF">GCM10009776_11580</name>
</gene>
<evidence type="ECO:0000313" key="3">
    <source>
        <dbReference type="EMBL" id="GAA1951272.1"/>
    </source>
</evidence>
<accession>A0ABP5BUH5</accession>
<organism evidence="3 4">
    <name type="scientific">Microbacterium deminutum</name>
    <dbReference type="NCBI Taxonomy" id="344164"/>
    <lineage>
        <taxon>Bacteria</taxon>
        <taxon>Bacillati</taxon>
        <taxon>Actinomycetota</taxon>
        <taxon>Actinomycetes</taxon>
        <taxon>Micrococcales</taxon>
        <taxon>Microbacteriaceae</taxon>
        <taxon>Microbacterium</taxon>
    </lineage>
</organism>
<keyword evidence="2" id="KW-1133">Transmembrane helix</keyword>
<evidence type="ECO:0000313" key="4">
    <source>
        <dbReference type="Proteomes" id="UP001499933"/>
    </source>
</evidence>
<dbReference type="EMBL" id="BAAAOG010000001">
    <property type="protein sequence ID" value="GAA1951272.1"/>
    <property type="molecule type" value="Genomic_DNA"/>
</dbReference>
<protein>
    <submittedName>
        <fullName evidence="3">Uncharacterized protein</fullName>
    </submittedName>
</protein>
<feature type="transmembrane region" description="Helical" evidence="2">
    <location>
        <begin position="12"/>
        <end position="31"/>
    </location>
</feature>
<evidence type="ECO:0000256" key="1">
    <source>
        <dbReference type="SAM" id="MobiDB-lite"/>
    </source>
</evidence>
<reference evidence="4" key="1">
    <citation type="journal article" date="2019" name="Int. J. Syst. Evol. Microbiol.">
        <title>The Global Catalogue of Microorganisms (GCM) 10K type strain sequencing project: providing services to taxonomists for standard genome sequencing and annotation.</title>
        <authorList>
            <consortium name="The Broad Institute Genomics Platform"/>
            <consortium name="The Broad Institute Genome Sequencing Center for Infectious Disease"/>
            <person name="Wu L."/>
            <person name="Ma J."/>
        </authorList>
    </citation>
    <scope>NUCLEOTIDE SEQUENCE [LARGE SCALE GENOMIC DNA]</scope>
    <source>
        <strain evidence="4">JCM 14901</strain>
    </source>
</reference>
<sequence length="82" mass="8617">MTTEGTTRGPGFTSSLVIGIIGLVIGVLFMGVLLGQWLASIGVILLAVAWIIYAFVQRRRARSSKTQNSTVPAGAPRSLGSE</sequence>